<keyword evidence="3 11" id="KW-0813">Transport</keyword>
<comment type="similarity">
    <text evidence="2 11">Belongs to the ATPase A chain family.</text>
</comment>
<comment type="function">
    <text evidence="11">Key component of the proton channel; it plays a direct role in the translocation of protons across the membrane.</text>
</comment>
<keyword evidence="4 11" id="KW-0138">CF(0)</keyword>
<feature type="transmembrane region" description="Helical" evidence="11">
    <location>
        <begin position="165"/>
        <end position="184"/>
    </location>
</feature>
<evidence type="ECO:0000256" key="3">
    <source>
        <dbReference type="ARBA" id="ARBA00022448"/>
    </source>
</evidence>
<dbReference type="InterPro" id="IPR035908">
    <property type="entry name" value="F0_ATP_A_sf"/>
</dbReference>
<keyword evidence="10 11" id="KW-0066">ATP synthesis</keyword>
<keyword evidence="7 11" id="KW-1133">Transmembrane helix</keyword>
<feature type="transmembrane region" description="Helical" evidence="11">
    <location>
        <begin position="258"/>
        <end position="284"/>
    </location>
</feature>
<evidence type="ECO:0000256" key="9">
    <source>
        <dbReference type="ARBA" id="ARBA00023136"/>
    </source>
</evidence>
<dbReference type="EMBL" id="CP124550">
    <property type="protein sequence ID" value="WIO45977.1"/>
    <property type="molecule type" value="Genomic_DNA"/>
</dbReference>
<reference evidence="12 13" key="1">
    <citation type="journal article" date="2023" name="Cell">
        <title>Genetic manipulation of Patescibacteria provides mechanistic insights into microbial dark matter and the epibiotic lifestyle.</title>
        <authorList>
            <person name="Wang Y."/>
            <person name="Gallagher L.A."/>
            <person name="Andrade P.A."/>
            <person name="Liu A."/>
            <person name="Humphreys I.R."/>
            <person name="Turkarslan S."/>
            <person name="Cutler K.J."/>
            <person name="Arrieta-Ortiz M.L."/>
            <person name="Li Y."/>
            <person name="Radey M.C."/>
            <person name="McLean J.S."/>
            <person name="Cong Q."/>
            <person name="Baker D."/>
            <person name="Baliga N.S."/>
            <person name="Peterson S.B."/>
            <person name="Mougous J.D."/>
        </authorList>
    </citation>
    <scope>NUCLEOTIDE SEQUENCE [LARGE SCALE GENOMIC DNA]</scope>
    <source>
        <strain evidence="12 13">ML1</strain>
    </source>
</reference>
<evidence type="ECO:0000256" key="5">
    <source>
        <dbReference type="ARBA" id="ARBA00022692"/>
    </source>
</evidence>
<gene>
    <name evidence="11 12" type="primary">atpB</name>
    <name evidence="12" type="ORF">SEML1_0350</name>
</gene>
<dbReference type="Gene3D" id="1.20.120.220">
    <property type="entry name" value="ATP synthase, F0 complex, subunit A"/>
    <property type="match status" value="1"/>
</dbReference>
<accession>A0ABY8WX94</accession>
<keyword evidence="8 11" id="KW-0406">Ion transport</keyword>
<evidence type="ECO:0000256" key="4">
    <source>
        <dbReference type="ARBA" id="ARBA00022547"/>
    </source>
</evidence>
<organism evidence="12 13">
    <name type="scientific">Candidatus Southlakia epibionticum</name>
    <dbReference type="NCBI Taxonomy" id="3043284"/>
    <lineage>
        <taxon>Bacteria</taxon>
        <taxon>Candidatus Saccharimonadota</taxon>
        <taxon>Candidatus Saccharimonadia</taxon>
        <taxon>Candidatus Saccharimonadales</taxon>
        <taxon>Candidatus Saccharimonadaceae</taxon>
        <taxon>Candidatus Southlakia</taxon>
    </lineage>
</organism>
<dbReference type="InterPro" id="IPR045082">
    <property type="entry name" value="ATP_syn_F0_a_bact/chloroplast"/>
</dbReference>
<dbReference type="InterPro" id="IPR000568">
    <property type="entry name" value="ATP_synth_F0_asu"/>
</dbReference>
<evidence type="ECO:0000256" key="10">
    <source>
        <dbReference type="ARBA" id="ARBA00023310"/>
    </source>
</evidence>
<dbReference type="PROSITE" id="PS00449">
    <property type="entry name" value="ATPASE_A"/>
    <property type="match status" value="1"/>
</dbReference>
<dbReference type="RefSeq" id="WP_376754340.1">
    <property type="nucleotide sequence ID" value="NZ_CP124550.1"/>
</dbReference>
<name>A0ABY8WX94_9BACT</name>
<evidence type="ECO:0000256" key="7">
    <source>
        <dbReference type="ARBA" id="ARBA00022989"/>
    </source>
</evidence>
<feature type="transmembrane region" description="Helical" evidence="11">
    <location>
        <begin position="55"/>
        <end position="79"/>
    </location>
</feature>
<dbReference type="PRINTS" id="PR00123">
    <property type="entry name" value="ATPASEA"/>
</dbReference>
<dbReference type="HAMAP" id="MF_01393">
    <property type="entry name" value="ATP_synth_a_bact"/>
    <property type="match status" value="1"/>
</dbReference>
<dbReference type="PANTHER" id="PTHR42823:SF3">
    <property type="entry name" value="ATP SYNTHASE SUBUNIT A, CHLOROPLASTIC"/>
    <property type="match status" value="1"/>
</dbReference>
<keyword evidence="11" id="KW-1003">Cell membrane</keyword>
<dbReference type="SUPFAM" id="SSF81336">
    <property type="entry name" value="F1F0 ATP synthase subunit A"/>
    <property type="match status" value="1"/>
</dbReference>
<evidence type="ECO:0000313" key="13">
    <source>
        <dbReference type="Proteomes" id="UP001177295"/>
    </source>
</evidence>
<sequence length="313" mass="33605">MIAAGFGLGAAISGAGTMISDGAALAFGAAASGAVATFAAAGPHISVKADTVATIGGFAVTNSQVLGAFGLIVLVWLMFRMRLAVLGRRKHTFATRLMQWTFEGLYNTVKQVVQDEAWARRVAPLTITIFFFVVAQYWLGLLPVVGPITVGEHGTPLLRGGVADLNMTFGLAIVTIVAAQVYAFKYMGFRGNMGRYFVNPLRDPIMSFVGILELVAEFSRMLGLSFRLFGNVLAGEVLLIMIAYLTQVISPMALQPFYFFELFIGGIQAYIFFMLSTVFISLGLVPHGDHGEPYASVDHSPVDSPKLAAENES</sequence>
<evidence type="ECO:0000256" key="6">
    <source>
        <dbReference type="ARBA" id="ARBA00022781"/>
    </source>
</evidence>
<keyword evidence="5 11" id="KW-0812">Transmembrane</keyword>
<keyword evidence="13" id="KW-1185">Reference proteome</keyword>
<dbReference type="CDD" id="cd00310">
    <property type="entry name" value="ATP-synt_Fo_a_6"/>
    <property type="match status" value="1"/>
</dbReference>
<dbReference type="Proteomes" id="UP001177295">
    <property type="component" value="Chromosome"/>
</dbReference>
<proteinExistence type="inferred from homology"/>
<comment type="subcellular location">
    <subcellularLocation>
        <location evidence="11">Cell membrane</location>
        <topology evidence="11">Multi-pass membrane protein</topology>
    </subcellularLocation>
    <subcellularLocation>
        <location evidence="1">Membrane</location>
        <topology evidence="1">Multi-pass membrane protein</topology>
    </subcellularLocation>
</comment>
<protein>
    <recommendedName>
        <fullName evidence="11">ATP synthase subunit a</fullName>
    </recommendedName>
    <alternativeName>
        <fullName evidence="11">ATP synthase F0 sector subunit a</fullName>
    </alternativeName>
    <alternativeName>
        <fullName evidence="11">F-ATPase subunit 6</fullName>
    </alternativeName>
</protein>
<evidence type="ECO:0000256" key="8">
    <source>
        <dbReference type="ARBA" id="ARBA00023065"/>
    </source>
</evidence>
<dbReference type="Pfam" id="PF00119">
    <property type="entry name" value="ATP-synt_A"/>
    <property type="match status" value="1"/>
</dbReference>
<keyword evidence="6 11" id="KW-0375">Hydrogen ion transport</keyword>
<evidence type="ECO:0000256" key="2">
    <source>
        <dbReference type="ARBA" id="ARBA00006810"/>
    </source>
</evidence>
<feature type="transmembrane region" description="Helical" evidence="11">
    <location>
        <begin position="228"/>
        <end position="246"/>
    </location>
</feature>
<dbReference type="InterPro" id="IPR023011">
    <property type="entry name" value="ATP_synth_F0_asu_AS"/>
</dbReference>
<dbReference type="PANTHER" id="PTHR42823">
    <property type="entry name" value="ATP SYNTHASE SUBUNIT A, CHLOROPLASTIC"/>
    <property type="match status" value="1"/>
</dbReference>
<feature type="transmembrane region" description="Helical" evidence="11">
    <location>
        <begin position="122"/>
        <end position="145"/>
    </location>
</feature>
<evidence type="ECO:0000256" key="11">
    <source>
        <dbReference type="HAMAP-Rule" id="MF_01393"/>
    </source>
</evidence>
<evidence type="ECO:0000256" key="1">
    <source>
        <dbReference type="ARBA" id="ARBA00004141"/>
    </source>
</evidence>
<evidence type="ECO:0000313" key="12">
    <source>
        <dbReference type="EMBL" id="WIO45977.1"/>
    </source>
</evidence>
<keyword evidence="9 11" id="KW-0472">Membrane</keyword>